<dbReference type="PANTHER" id="PTHR46013:SF4">
    <property type="entry name" value="B-CELL RECEPTOR CD22-RELATED"/>
    <property type="match status" value="1"/>
</dbReference>
<name>A0A3B4UJJ0_SERDU</name>
<sequence length="147" mass="16295">KKIPSNMLGQTVTLTCITSCPLSVNMTYMWYLNSRPLIVPQDQNKYLVLDPVSSQHAGNYSCAVKPGKKSSEKTLTVRSISKKHISAAAAGVCAVLLVIIPLVSLQVKKKHSFQQTYCRTLSHEYRPIGFKCLDSERAEKSHTLQAT</sequence>
<dbReference type="Gene3D" id="2.60.40.10">
    <property type="entry name" value="Immunoglobulins"/>
    <property type="match status" value="1"/>
</dbReference>
<evidence type="ECO:0000313" key="3">
    <source>
        <dbReference type="Ensembl" id="ENSSDUP00000018527.1"/>
    </source>
</evidence>
<dbReference type="InterPro" id="IPR036179">
    <property type="entry name" value="Ig-like_dom_sf"/>
</dbReference>
<dbReference type="SMART" id="SM00409">
    <property type="entry name" value="IG"/>
    <property type="match status" value="1"/>
</dbReference>
<feature type="domain" description="Ig-like" evidence="2">
    <location>
        <begin position="9"/>
        <end position="76"/>
    </location>
</feature>
<organism evidence="3 4">
    <name type="scientific">Seriola dumerili</name>
    <name type="common">Greater amberjack</name>
    <name type="synonym">Caranx dumerili</name>
    <dbReference type="NCBI Taxonomy" id="41447"/>
    <lineage>
        <taxon>Eukaryota</taxon>
        <taxon>Metazoa</taxon>
        <taxon>Chordata</taxon>
        <taxon>Craniata</taxon>
        <taxon>Vertebrata</taxon>
        <taxon>Euteleostomi</taxon>
        <taxon>Actinopterygii</taxon>
        <taxon>Neopterygii</taxon>
        <taxon>Teleostei</taxon>
        <taxon>Neoteleostei</taxon>
        <taxon>Acanthomorphata</taxon>
        <taxon>Carangaria</taxon>
        <taxon>Carangiformes</taxon>
        <taxon>Carangidae</taxon>
        <taxon>Seriola</taxon>
    </lineage>
</organism>
<dbReference type="AlphaFoldDB" id="A0A3B4UJJ0"/>
<dbReference type="Proteomes" id="UP000261420">
    <property type="component" value="Unplaced"/>
</dbReference>
<dbReference type="Pfam" id="PF13895">
    <property type="entry name" value="Ig_2"/>
    <property type="match status" value="1"/>
</dbReference>
<keyword evidence="4" id="KW-1185">Reference proteome</keyword>
<evidence type="ECO:0000256" key="1">
    <source>
        <dbReference type="SAM" id="Phobius"/>
    </source>
</evidence>
<keyword evidence="1" id="KW-0472">Membrane</keyword>
<dbReference type="GeneTree" id="ENSGT00990000204268"/>
<dbReference type="InterPro" id="IPR007110">
    <property type="entry name" value="Ig-like_dom"/>
</dbReference>
<dbReference type="InterPro" id="IPR003599">
    <property type="entry name" value="Ig_sub"/>
</dbReference>
<evidence type="ECO:0000259" key="2">
    <source>
        <dbReference type="PROSITE" id="PS50835"/>
    </source>
</evidence>
<dbReference type="Ensembl" id="ENSSDUT00000018862.1">
    <property type="protein sequence ID" value="ENSSDUP00000018527.1"/>
    <property type="gene ID" value="ENSSDUG00000013536.1"/>
</dbReference>
<accession>A0A3B4UJJ0</accession>
<reference evidence="3" key="1">
    <citation type="submission" date="2025-08" db="UniProtKB">
        <authorList>
            <consortium name="Ensembl"/>
        </authorList>
    </citation>
    <scope>IDENTIFICATION</scope>
</reference>
<dbReference type="InterPro" id="IPR013783">
    <property type="entry name" value="Ig-like_fold"/>
</dbReference>
<dbReference type="PROSITE" id="PS50835">
    <property type="entry name" value="IG_LIKE"/>
    <property type="match status" value="1"/>
</dbReference>
<dbReference type="PANTHER" id="PTHR46013">
    <property type="entry name" value="VASCULAR CELL ADHESION MOLECULE 1"/>
    <property type="match status" value="1"/>
</dbReference>
<proteinExistence type="predicted"/>
<keyword evidence="1" id="KW-0812">Transmembrane</keyword>
<feature type="transmembrane region" description="Helical" evidence="1">
    <location>
        <begin position="12"/>
        <end position="31"/>
    </location>
</feature>
<feature type="transmembrane region" description="Helical" evidence="1">
    <location>
        <begin position="85"/>
        <end position="105"/>
    </location>
</feature>
<reference evidence="3" key="2">
    <citation type="submission" date="2025-09" db="UniProtKB">
        <authorList>
            <consortium name="Ensembl"/>
        </authorList>
    </citation>
    <scope>IDENTIFICATION</scope>
</reference>
<keyword evidence="1" id="KW-1133">Transmembrane helix</keyword>
<protein>
    <recommendedName>
        <fullName evidence="2">Ig-like domain-containing protein</fullName>
    </recommendedName>
</protein>
<dbReference type="OMA" id="YSCAVKP"/>
<dbReference type="SUPFAM" id="SSF48726">
    <property type="entry name" value="Immunoglobulin"/>
    <property type="match status" value="1"/>
</dbReference>
<evidence type="ECO:0000313" key="4">
    <source>
        <dbReference type="Proteomes" id="UP000261420"/>
    </source>
</evidence>